<organism evidence="9 10">
    <name type="scientific">Ignelater luminosus</name>
    <name type="common">Cucubano</name>
    <name type="synonym">Pyrophorus luminosus</name>
    <dbReference type="NCBI Taxonomy" id="2038154"/>
    <lineage>
        <taxon>Eukaryota</taxon>
        <taxon>Metazoa</taxon>
        <taxon>Ecdysozoa</taxon>
        <taxon>Arthropoda</taxon>
        <taxon>Hexapoda</taxon>
        <taxon>Insecta</taxon>
        <taxon>Pterygota</taxon>
        <taxon>Neoptera</taxon>
        <taxon>Endopterygota</taxon>
        <taxon>Coleoptera</taxon>
        <taxon>Polyphaga</taxon>
        <taxon>Elateriformia</taxon>
        <taxon>Elateroidea</taxon>
        <taxon>Elateridae</taxon>
        <taxon>Agrypninae</taxon>
        <taxon>Pyrophorini</taxon>
        <taxon>Ignelater</taxon>
    </lineage>
</organism>
<dbReference type="InterPro" id="IPR011527">
    <property type="entry name" value="ABC1_TM_dom"/>
</dbReference>
<evidence type="ECO:0000256" key="5">
    <source>
        <dbReference type="ARBA" id="ARBA00022989"/>
    </source>
</evidence>
<dbReference type="GO" id="GO:0016020">
    <property type="term" value="C:membrane"/>
    <property type="evidence" value="ECO:0007669"/>
    <property type="project" value="InterPro"/>
</dbReference>
<dbReference type="EMBL" id="VTPC01046765">
    <property type="protein sequence ID" value="KAF2890768.1"/>
    <property type="molecule type" value="Genomic_DNA"/>
</dbReference>
<evidence type="ECO:0000256" key="6">
    <source>
        <dbReference type="ARBA" id="ARBA00023136"/>
    </source>
</evidence>
<feature type="transmembrane region" description="Helical" evidence="7">
    <location>
        <begin position="228"/>
        <end position="249"/>
    </location>
</feature>
<feature type="transmembrane region" description="Helical" evidence="7">
    <location>
        <begin position="129"/>
        <end position="153"/>
    </location>
</feature>
<feature type="transmembrane region" description="Helical" evidence="7">
    <location>
        <begin position="504"/>
        <end position="524"/>
    </location>
</feature>
<feature type="transmembrane region" description="Helical" evidence="7">
    <location>
        <begin position="203"/>
        <end position="222"/>
    </location>
</feature>
<feature type="transmembrane region" description="Helical" evidence="7">
    <location>
        <begin position="354"/>
        <end position="371"/>
    </location>
</feature>
<dbReference type="OrthoDB" id="10493629at2759"/>
<protein>
    <recommendedName>
        <fullName evidence="8">ABC transmembrane type-1 domain-containing protein</fullName>
    </recommendedName>
</protein>
<evidence type="ECO:0000256" key="1">
    <source>
        <dbReference type="ARBA" id="ARBA00022448"/>
    </source>
</evidence>
<keyword evidence="4" id="KW-0067">ATP-binding</keyword>
<feature type="transmembrane region" description="Helical" evidence="7">
    <location>
        <begin position="270"/>
        <end position="290"/>
    </location>
</feature>
<feature type="domain" description="ABC transmembrane type-1" evidence="8">
    <location>
        <begin position="93"/>
        <end position="257"/>
    </location>
</feature>
<dbReference type="InterPro" id="IPR036640">
    <property type="entry name" value="ABC1_TM_sf"/>
</dbReference>
<dbReference type="Pfam" id="PF00664">
    <property type="entry name" value="ABC_membrane"/>
    <property type="match status" value="1"/>
</dbReference>
<dbReference type="PANTHER" id="PTHR24223">
    <property type="entry name" value="ATP-BINDING CASSETTE SUB-FAMILY C"/>
    <property type="match status" value="1"/>
</dbReference>
<dbReference type="Gene3D" id="1.20.1560.10">
    <property type="entry name" value="ABC transporter type 1, transmembrane domain"/>
    <property type="match status" value="2"/>
</dbReference>
<reference evidence="9" key="1">
    <citation type="submission" date="2019-08" db="EMBL/GenBank/DDBJ databases">
        <title>The genome of the North American firefly Photinus pyralis.</title>
        <authorList>
            <consortium name="Photinus pyralis genome working group"/>
            <person name="Fallon T.R."/>
            <person name="Sander Lower S.E."/>
            <person name="Weng J.-K."/>
        </authorList>
    </citation>
    <scope>NUCLEOTIDE SEQUENCE</scope>
    <source>
        <strain evidence="9">TRF0915ILg1</strain>
        <tissue evidence="9">Whole body</tissue>
    </source>
</reference>
<keyword evidence="2 7" id="KW-0812">Transmembrane</keyword>
<proteinExistence type="predicted"/>
<accession>A0A8K0CNN1</accession>
<gene>
    <name evidence="9" type="ORF">ILUMI_15405</name>
</gene>
<feature type="transmembrane region" description="Helical" evidence="7">
    <location>
        <begin position="88"/>
        <end position="109"/>
    </location>
</feature>
<evidence type="ECO:0000313" key="9">
    <source>
        <dbReference type="EMBL" id="KAF2890768.1"/>
    </source>
</evidence>
<evidence type="ECO:0000256" key="3">
    <source>
        <dbReference type="ARBA" id="ARBA00022741"/>
    </source>
</evidence>
<dbReference type="InterPro" id="IPR050173">
    <property type="entry name" value="ABC_transporter_C-like"/>
</dbReference>
<comment type="caution">
    <text evidence="9">The sequence shown here is derived from an EMBL/GenBank/DDBJ whole genome shotgun (WGS) entry which is preliminary data.</text>
</comment>
<evidence type="ECO:0000256" key="4">
    <source>
        <dbReference type="ARBA" id="ARBA00022840"/>
    </source>
</evidence>
<keyword evidence="3" id="KW-0547">Nucleotide-binding</keyword>
<keyword evidence="10" id="KW-1185">Reference proteome</keyword>
<name>A0A8K0CNN1_IGNLU</name>
<feature type="transmembrane region" description="Helical" evidence="7">
    <location>
        <begin position="410"/>
        <end position="427"/>
    </location>
</feature>
<dbReference type="SUPFAM" id="SSF90123">
    <property type="entry name" value="ABC transporter transmembrane region"/>
    <property type="match status" value="2"/>
</dbReference>
<keyword evidence="6 7" id="KW-0472">Membrane</keyword>
<keyword evidence="1" id="KW-0813">Transport</keyword>
<sequence>MDSEVHEKREKNPREDANWISLVTFFFAMKMFRKAFYRDFHQEEIYETLEKLKAEKVGEKLEKEWINEQKKSRIWFIRSVFKMIWKQFALIELSLIVIETPSMLITPILMGKVTAYFIPGQTEMSLNDAWMYTAGLVALLLFYNTYNNVYLLLINEMSFKVRIACSSLLYRKCLRLNEASMDKCANGLVVTLLTKDVSQFEGAFDMMVVLINGILQTILLTYLTYREIGVATFCGLGFMLLSFTFHAWINKNTHGLAVTLITKDVQQFDGTVDVSIMLVIGVFQAAVMLVEMYIEIGISAVIAVSVLLVLFPLQGIKSEFQEEDIYEVQENHESCKLGDMLESKWKEQNNKHKWGFLIVLLRLFYVDFFLISALDGIVISSIMVGKPLLIGKFISYFVSNQTKVTTTKDALISALMFSAFSFIYVSLKHQYQLYRDELGFKIKIACCPLIYRKCLKVDSSALVKFSNAKVITIITKDISEIEETMHAIIHTVPSLIKVVLMAYIMYRSIGVSAIIGIFVLLLIIPSLGKSEVATLNRP</sequence>
<keyword evidence="5 7" id="KW-1133">Transmembrane helix</keyword>
<feature type="transmembrane region" description="Helical" evidence="7">
    <location>
        <begin position="377"/>
        <end position="398"/>
    </location>
</feature>
<dbReference type="GO" id="GO:0005524">
    <property type="term" value="F:ATP binding"/>
    <property type="evidence" value="ECO:0007669"/>
    <property type="project" value="UniProtKB-KW"/>
</dbReference>
<feature type="transmembrane region" description="Helical" evidence="7">
    <location>
        <begin position="296"/>
        <end position="313"/>
    </location>
</feature>
<dbReference type="Proteomes" id="UP000801492">
    <property type="component" value="Unassembled WGS sequence"/>
</dbReference>
<dbReference type="PANTHER" id="PTHR24223:SF448">
    <property type="entry name" value="FI20146P1-RELATED"/>
    <property type="match status" value="1"/>
</dbReference>
<evidence type="ECO:0000256" key="7">
    <source>
        <dbReference type="SAM" id="Phobius"/>
    </source>
</evidence>
<feature type="domain" description="ABC transmembrane type-1" evidence="8">
    <location>
        <begin position="376"/>
        <end position="525"/>
    </location>
</feature>
<dbReference type="AlphaFoldDB" id="A0A8K0CNN1"/>
<evidence type="ECO:0000256" key="2">
    <source>
        <dbReference type="ARBA" id="ARBA00022692"/>
    </source>
</evidence>
<evidence type="ECO:0000313" key="10">
    <source>
        <dbReference type="Proteomes" id="UP000801492"/>
    </source>
</evidence>
<evidence type="ECO:0000259" key="8">
    <source>
        <dbReference type="PROSITE" id="PS50929"/>
    </source>
</evidence>
<dbReference type="PROSITE" id="PS50929">
    <property type="entry name" value="ABC_TM1F"/>
    <property type="match status" value="2"/>
</dbReference>
<dbReference type="GO" id="GO:0140359">
    <property type="term" value="F:ABC-type transporter activity"/>
    <property type="evidence" value="ECO:0007669"/>
    <property type="project" value="InterPro"/>
</dbReference>